<keyword evidence="2" id="KW-1185">Reference proteome</keyword>
<proteinExistence type="predicted"/>
<name>A0ABV8ZYN8_9NEIS</name>
<sequence>MNKTELEQWLVIAKNNTIKQLKLQTDWWPLSSNSKPYAAQASAWGIAFFTEAALNRAAGEVLTARCSNGSNNLSQSIVDALWVSSPDRIHDKDQLMLDYCVVNQTASSPIQVTGESEVGPSHPIDFNPIPTNGYAWDFYKLLIVPSATRLFFARVASSGGVGAPQRIEALAKSLRKLIDIYGPTFLRPNDELGAVLIPSTTSQRDGAIILWVSQGRVRFEKITPGLL</sequence>
<dbReference type="Proteomes" id="UP001595999">
    <property type="component" value="Unassembled WGS sequence"/>
</dbReference>
<dbReference type="EMBL" id="JBHSEK010000017">
    <property type="protein sequence ID" value="MFC4491784.1"/>
    <property type="molecule type" value="Genomic_DNA"/>
</dbReference>
<accession>A0ABV8ZYN8</accession>
<gene>
    <name evidence="1" type="ORF">ACFO0R_19410</name>
</gene>
<organism evidence="1 2">
    <name type="scientific">Chromobacterium aquaticum</name>
    <dbReference type="NCBI Taxonomy" id="467180"/>
    <lineage>
        <taxon>Bacteria</taxon>
        <taxon>Pseudomonadati</taxon>
        <taxon>Pseudomonadota</taxon>
        <taxon>Betaproteobacteria</taxon>
        <taxon>Neisseriales</taxon>
        <taxon>Chromobacteriaceae</taxon>
        <taxon>Chromobacterium</taxon>
    </lineage>
</organism>
<reference evidence="2" key="1">
    <citation type="journal article" date="2019" name="Int. J. Syst. Evol. Microbiol.">
        <title>The Global Catalogue of Microorganisms (GCM) 10K type strain sequencing project: providing services to taxonomists for standard genome sequencing and annotation.</title>
        <authorList>
            <consortium name="The Broad Institute Genomics Platform"/>
            <consortium name="The Broad Institute Genome Sequencing Center for Infectious Disease"/>
            <person name="Wu L."/>
            <person name="Ma J."/>
        </authorList>
    </citation>
    <scope>NUCLEOTIDE SEQUENCE [LARGE SCALE GENOMIC DNA]</scope>
    <source>
        <strain evidence="2">CGMCC 4.7608</strain>
    </source>
</reference>
<protein>
    <submittedName>
        <fullName evidence="1">Uncharacterized protein</fullName>
    </submittedName>
</protein>
<comment type="caution">
    <text evidence="1">The sequence shown here is derived from an EMBL/GenBank/DDBJ whole genome shotgun (WGS) entry which is preliminary data.</text>
</comment>
<dbReference type="RefSeq" id="WP_231463007.1">
    <property type="nucleotide sequence ID" value="NZ_JAJOHW010000089.1"/>
</dbReference>
<evidence type="ECO:0000313" key="2">
    <source>
        <dbReference type="Proteomes" id="UP001595999"/>
    </source>
</evidence>
<evidence type="ECO:0000313" key="1">
    <source>
        <dbReference type="EMBL" id="MFC4491784.1"/>
    </source>
</evidence>